<keyword evidence="1" id="KW-0812">Transmembrane</keyword>
<organism evidence="2 3">
    <name type="scientific">Caballeronia udeis</name>
    <dbReference type="NCBI Taxonomy" id="1232866"/>
    <lineage>
        <taxon>Bacteria</taxon>
        <taxon>Pseudomonadati</taxon>
        <taxon>Pseudomonadota</taxon>
        <taxon>Betaproteobacteria</taxon>
        <taxon>Burkholderiales</taxon>
        <taxon>Burkholderiaceae</taxon>
        <taxon>Caballeronia</taxon>
    </lineage>
</organism>
<evidence type="ECO:0000313" key="3">
    <source>
        <dbReference type="Proteomes" id="UP000054683"/>
    </source>
</evidence>
<proteinExistence type="predicted"/>
<evidence type="ECO:0000313" key="2">
    <source>
        <dbReference type="EMBL" id="SAL65205.1"/>
    </source>
</evidence>
<keyword evidence="1" id="KW-1133">Transmembrane helix</keyword>
<keyword evidence="1" id="KW-0472">Membrane</keyword>
<dbReference type="Proteomes" id="UP000054683">
    <property type="component" value="Unassembled WGS sequence"/>
</dbReference>
<name>A0A158J8W5_9BURK</name>
<evidence type="ECO:0000256" key="1">
    <source>
        <dbReference type="SAM" id="Phobius"/>
    </source>
</evidence>
<protein>
    <submittedName>
        <fullName evidence="2">Uncharacterized protein</fullName>
    </submittedName>
</protein>
<reference evidence="2 3" key="1">
    <citation type="submission" date="2016-01" db="EMBL/GenBank/DDBJ databases">
        <authorList>
            <person name="Oliw E.H."/>
        </authorList>
    </citation>
    <scope>NUCLEOTIDE SEQUENCE [LARGE SCALE GENOMIC DNA]</scope>
    <source>
        <strain evidence="2">LMG 27134</strain>
    </source>
</reference>
<gene>
    <name evidence="2" type="ORF">AWB69_07368</name>
</gene>
<dbReference type="AlphaFoldDB" id="A0A158J8W5"/>
<dbReference type="EMBL" id="FCOK02000075">
    <property type="protein sequence ID" value="SAL65205.1"/>
    <property type="molecule type" value="Genomic_DNA"/>
</dbReference>
<sequence length="31" mass="3381">MNLKQNRFVAALAAIAFNVIVISPVDSKRHG</sequence>
<accession>A0A158J8W5</accession>
<feature type="transmembrane region" description="Helical" evidence="1">
    <location>
        <begin position="7"/>
        <end position="25"/>
    </location>
</feature>